<reference evidence="1" key="2">
    <citation type="submission" date="2020-06" db="EMBL/GenBank/DDBJ databases">
        <title>Helianthus annuus Genome sequencing and assembly Release 2.</title>
        <authorList>
            <person name="Gouzy J."/>
            <person name="Langlade N."/>
            <person name="Munos S."/>
        </authorList>
    </citation>
    <scope>NUCLEOTIDE SEQUENCE</scope>
    <source>
        <tissue evidence="1">Leaves</tissue>
    </source>
</reference>
<dbReference type="Gramene" id="mRNA:HanXRQr2_Chr03g0092341">
    <property type="protein sequence ID" value="mRNA:HanXRQr2_Chr03g0092341"/>
    <property type="gene ID" value="HanXRQr2_Chr03g0092341"/>
</dbReference>
<evidence type="ECO:0000313" key="2">
    <source>
        <dbReference type="Proteomes" id="UP000215914"/>
    </source>
</evidence>
<dbReference type="EMBL" id="MNCJ02000318">
    <property type="protein sequence ID" value="KAF5812938.1"/>
    <property type="molecule type" value="Genomic_DNA"/>
</dbReference>
<proteinExistence type="predicted"/>
<dbReference type="Proteomes" id="UP000215914">
    <property type="component" value="Unassembled WGS sequence"/>
</dbReference>
<protein>
    <submittedName>
        <fullName evidence="1">Uncharacterized protein</fullName>
    </submittedName>
</protein>
<keyword evidence="2" id="KW-1185">Reference proteome</keyword>
<accession>A0A9K3JCB5</accession>
<evidence type="ECO:0000313" key="1">
    <source>
        <dbReference type="EMBL" id="KAF5812938.1"/>
    </source>
</evidence>
<reference evidence="1" key="1">
    <citation type="journal article" date="2017" name="Nature">
        <title>The sunflower genome provides insights into oil metabolism, flowering and Asterid evolution.</title>
        <authorList>
            <person name="Badouin H."/>
            <person name="Gouzy J."/>
            <person name="Grassa C.J."/>
            <person name="Murat F."/>
            <person name="Staton S.E."/>
            <person name="Cottret L."/>
            <person name="Lelandais-Briere C."/>
            <person name="Owens G.L."/>
            <person name="Carrere S."/>
            <person name="Mayjonade B."/>
            <person name="Legrand L."/>
            <person name="Gill N."/>
            <person name="Kane N.C."/>
            <person name="Bowers J.E."/>
            <person name="Hubner S."/>
            <person name="Bellec A."/>
            <person name="Berard A."/>
            <person name="Berges H."/>
            <person name="Blanchet N."/>
            <person name="Boniface M.C."/>
            <person name="Brunel D."/>
            <person name="Catrice O."/>
            <person name="Chaidir N."/>
            <person name="Claudel C."/>
            <person name="Donnadieu C."/>
            <person name="Faraut T."/>
            <person name="Fievet G."/>
            <person name="Helmstetter N."/>
            <person name="King M."/>
            <person name="Knapp S.J."/>
            <person name="Lai Z."/>
            <person name="Le Paslier M.C."/>
            <person name="Lippi Y."/>
            <person name="Lorenzon L."/>
            <person name="Mandel J.R."/>
            <person name="Marage G."/>
            <person name="Marchand G."/>
            <person name="Marquand E."/>
            <person name="Bret-Mestries E."/>
            <person name="Morien E."/>
            <person name="Nambeesan S."/>
            <person name="Nguyen T."/>
            <person name="Pegot-Espagnet P."/>
            <person name="Pouilly N."/>
            <person name="Raftis F."/>
            <person name="Sallet E."/>
            <person name="Schiex T."/>
            <person name="Thomas J."/>
            <person name="Vandecasteele C."/>
            <person name="Vares D."/>
            <person name="Vear F."/>
            <person name="Vautrin S."/>
            <person name="Crespi M."/>
            <person name="Mangin B."/>
            <person name="Burke J.M."/>
            <person name="Salse J."/>
            <person name="Munos S."/>
            <person name="Vincourt P."/>
            <person name="Rieseberg L.H."/>
            <person name="Langlade N.B."/>
        </authorList>
    </citation>
    <scope>NUCLEOTIDE SEQUENCE</scope>
    <source>
        <tissue evidence="1">Leaves</tissue>
    </source>
</reference>
<gene>
    <name evidence="1" type="ORF">HanXRQr2_Chr03g0092341</name>
</gene>
<comment type="caution">
    <text evidence="1">The sequence shown here is derived from an EMBL/GenBank/DDBJ whole genome shotgun (WGS) entry which is preliminary data.</text>
</comment>
<dbReference type="AlphaFoldDB" id="A0A9K3JCB5"/>
<organism evidence="1 2">
    <name type="scientific">Helianthus annuus</name>
    <name type="common">Common sunflower</name>
    <dbReference type="NCBI Taxonomy" id="4232"/>
    <lineage>
        <taxon>Eukaryota</taxon>
        <taxon>Viridiplantae</taxon>
        <taxon>Streptophyta</taxon>
        <taxon>Embryophyta</taxon>
        <taxon>Tracheophyta</taxon>
        <taxon>Spermatophyta</taxon>
        <taxon>Magnoliopsida</taxon>
        <taxon>eudicotyledons</taxon>
        <taxon>Gunneridae</taxon>
        <taxon>Pentapetalae</taxon>
        <taxon>asterids</taxon>
        <taxon>campanulids</taxon>
        <taxon>Asterales</taxon>
        <taxon>Asteraceae</taxon>
        <taxon>Asteroideae</taxon>
        <taxon>Heliantheae alliance</taxon>
        <taxon>Heliantheae</taxon>
        <taxon>Helianthus</taxon>
    </lineage>
</organism>
<name>A0A9K3JCB5_HELAN</name>
<sequence>MDGEPPVEMGGGRPVVEGARHGLQEVVEDCGGGGGEVTLACCSSLFWSPESVVMVKFCGGR</sequence>